<protein>
    <submittedName>
        <fullName evidence="1">Uncharacterized protein</fullName>
    </submittedName>
</protein>
<dbReference type="VEuPathDB" id="PiroplasmaDB:BBOV_IV001980"/>
<dbReference type="AlphaFoldDB" id="A7AVG9"/>
<proteinExistence type="predicted"/>
<evidence type="ECO:0000313" key="1">
    <source>
        <dbReference type="EMBL" id="EDO05795.1"/>
    </source>
</evidence>
<reference evidence="2" key="2">
    <citation type="journal article" date="2020" name="Data Brief">
        <title>Transcriptome dataset of Babesia bovis life stages within vertebrate and invertebrate hosts.</title>
        <authorList>
            <person name="Ueti M.W."/>
            <person name="Johnson W.C."/>
            <person name="Kappmeyer L.S."/>
            <person name="Herndon D.R."/>
            <person name="Mousel M.R."/>
            <person name="Reif K.E."/>
            <person name="Taus N.S."/>
            <person name="Ifeonu O.O."/>
            <person name="Silva J.C."/>
            <person name="Suarez C.E."/>
            <person name="Brayton K.A."/>
        </authorList>
    </citation>
    <scope>NUCLEOTIDE SEQUENCE [LARGE SCALE GENOMIC DNA]</scope>
</reference>
<accession>A7AVG9</accession>
<dbReference type="InParanoid" id="A7AVG9"/>
<comment type="caution">
    <text evidence="1">The sequence shown here is derived from an EMBL/GenBank/DDBJ whole genome shotgun (WGS) entry which is preliminary data.</text>
</comment>
<dbReference type="Proteomes" id="UP000002173">
    <property type="component" value="Unassembled WGS sequence"/>
</dbReference>
<dbReference type="GeneID" id="5477582"/>
<gene>
    <name evidence="1" type="ORF">BBOV_IV001980</name>
</gene>
<evidence type="ECO:0000313" key="2">
    <source>
        <dbReference type="Proteomes" id="UP000002173"/>
    </source>
</evidence>
<dbReference type="RefSeq" id="XP_001609363.1">
    <property type="nucleotide sequence ID" value="XM_001609313.1"/>
</dbReference>
<dbReference type="OMA" id="TWEILDY"/>
<dbReference type="EMBL" id="AAXT01000004">
    <property type="protein sequence ID" value="EDO05795.1"/>
    <property type="molecule type" value="Genomic_DNA"/>
</dbReference>
<reference evidence="2" key="3">
    <citation type="journal article" date="2021" name="Int. J. Parasitol.">
        <title>Comparative analysis of gene expression between Babesia bovis blood stages and kinetes allowed by improved genome annotation.</title>
        <authorList>
            <person name="Ueti M.W."/>
            <person name="Johnson W.C."/>
            <person name="Kappmeyer L.S."/>
            <person name="Herndon D.R."/>
            <person name="Mousel M.R."/>
            <person name="Reif K.E."/>
            <person name="Taus N.S."/>
            <person name="Ifeonu O.O."/>
            <person name="Silva J.C."/>
            <person name="Suarez C.E."/>
            <person name="Brayton K.A."/>
        </authorList>
    </citation>
    <scope>NUCLEOTIDE SEQUENCE [LARGE SCALE GENOMIC DNA]</scope>
</reference>
<reference evidence="1 2" key="1">
    <citation type="journal article" date="2007" name="PLoS Pathog.">
        <title>Genome sequence of Babesia bovis and comparative analysis of apicomplexan hemoprotozoa.</title>
        <authorList>
            <person name="Brayton K.A."/>
            <person name="Lau A.O.T."/>
            <person name="Herndon D.R."/>
            <person name="Hannick L."/>
            <person name="Kappmeyer L.S."/>
            <person name="Berens S.J."/>
            <person name="Bidwell S.L."/>
            <person name="Brown W.C."/>
            <person name="Crabtree J."/>
            <person name="Fadrosh D."/>
            <person name="Feldblum T."/>
            <person name="Forberger H.A."/>
            <person name="Haas B.J."/>
            <person name="Howell J.M."/>
            <person name="Khouri H."/>
            <person name="Koo H."/>
            <person name="Mann D.J."/>
            <person name="Norimine J."/>
            <person name="Paulsen I.T."/>
            <person name="Radune D."/>
            <person name="Ren Q."/>
            <person name="Smith R.K. Jr."/>
            <person name="Suarez C.E."/>
            <person name="White O."/>
            <person name="Wortman J.R."/>
            <person name="Knowles D.P. Jr."/>
            <person name="McElwain T.F."/>
            <person name="Nene V.M."/>
        </authorList>
    </citation>
    <scope>NUCLEOTIDE SEQUENCE [LARGE SCALE GENOMIC DNA]</scope>
    <source>
        <strain evidence="1">T2Bo</strain>
    </source>
</reference>
<keyword evidence="2" id="KW-1185">Reference proteome</keyword>
<organism evidence="1 2">
    <name type="scientific">Babesia bovis</name>
    <dbReference type="NCBI Taxonomy" id="5865"/>
    <lineage>
        <taxon>Eukaryota</taxon>
        <taxon>Sar</taxon>
        <taxon>Alveolata</taxon>
        <taxon>Apicomplexa</taxon>
        <taxon>Aconoidasida</taxon>
        <taxon>Piroplasmida</taxon>
        <taxon>Babesiidae</taxon>
        <taxon>Babesia</taxon>
    </lineage>
</organism>
<sequence>MQRYSLVPPLHILGALRRLHISYSNKRLETADIARRLVVYTTGERLKLKFPQLYVTWEILDYDAPASMRVEFLNGKTGSYLIEGYSKREKERIVADWQFSANLEPWPETLAPVYNPETPTSGDGVQR</sequence>
<dbReference type="eggNOG" id="ENOG502SUD5">
    <property type="taxonomic scope" value="Eukaryota"/>
</dbReference>
<name>A7AVG9_BABBO</name>
<dbReference type="KEGG" id="bbo:BBOV_IV001980"/>